<dbReference type="KEGG" id="tch:CHITON_0787"/>
<keyword evidence="1" id="KW-0812">Transmembrane</keyword>
<protein>
    <submittedName>
        <fullName evidence="2">Uncharacterized protein</fullName>
    </submittedName>
</protein>
<dbReference type="Proteomes" id="UP000093069">
    <property type="component" value="Chromosome I"/>
</dbReference>
<gene>
    <name evidence="2" type="ORF">CHITON_0787</name>
</gene>
<dbReference type="EMBL" id="LN999010">
    <property type="protein sequence ID" value="CUX77566.1"/>
    <property type="molecule type" value="Genomic_DNA"/>
</dbReference>
<accession>A0A160VSX5</accession>
<evidence type="ECO:0000313" key="2">
    <source>
        <dbReference type="EMBL" id="CUX77566.1"/>
    </source>
</evidence>
<keyword evidence="1" id="KW-1133">Transmembrane helix</keyword>
<proteinExistence type="predicted"/>
<keyword evidence="1" id="KW-0472">Membrane</keyword>
<feature type="transmembrane region" description="Helical" evidence="1">
    <location>
        <begin position="41"/>
        <end position="60"/>
    </location>
</feature>
<organism evidence="2 3">
    <name type="scientific">Thermococcus chitonophagus</name>
    <dbReference type="NCBI Taxonomy" id="54262"/>
    <lineage>
        <taxon>Archaea</taxon>
        <taxon>Methanobacteriati</taxon>
        <taxon>Methanobacteriota</taxon>
        <taxon>Thermococci</taxon>
        <taxon>Thermococcales</taxon>
        <taxon>Thermococcaceae</taxon>
        <taxon>Thermococcus</taxon>
    </lineage>
</organism>
<dbReference type="AlphaFoldDB" id="A0A160VSX5"/>
<evidence type="ECO:0000313" key="3">
    <source>
        <dbReference type="Proteomes" id="UP000093069"/>
    </source>
</evidence>
<name>A0A160VSX5_9EURY</name>
<evidence type="ECO:0000256" key="1">
    <source>
        <dbReference type="SAM" id="Phobius"/>
    </source>
</evidence>
<dbReference type="STRING" id="54262.CHITON_0787"/>
<sequence>MLLIMDRVYGLILMKFSNSRMQAVTLAKVFGWLHEMFLNQGNTLIALAIHVLWVFALVFISRTS</sequence>
<reference evidence="3" key="1">
    <citation type="submission" date="2016-01" db="EMBL/GenBank/DDBJ databases">
        <authorList>
            <person name="Vorgias C.E."/>
        </authorList>
    </citation>
    <scope>NUCLEOTIDE SEQUENCE [LARGE SCALE GENOMIC DNA]</scope>
</reference>